<protein>
    <submittedName>
        <fullName evidence="2">ImmA/IrrE family metallo-endopeptidase</fullName>
    </submittedName>
</protein>
<dbReference type="AlphaFoldDB" id="A0A7H2BLS2"/>
<dbReference type="KEGG" id="rama:IDM48_04240"/>
<evidence type="ECO:0000313" key="2">
    <source>
        <dbReference type="EMBL" id="QNV40618.1"/>
    </source>
</evidence>
<accession>A0A7H2BLS2</accession>
<evidence type="ECO:0000313" key="3">
    <source>
        <dbReference type="Proteomes" id="UP000516421"/>
    </source>
</evidence>
<dbReference type="RefSeq" id="WP_190618184.1">
    <property type="nucleotide sequence ID" value="NZ_CP061538.1"/>
</dbReference>
<sequence>MPYDPYEHADQLGLHVIEGNPGKGNRGLWAGNGIIIIRPGLTCIQFRCTLAHEIVHAEYDPPIIPRHLSPKAEAKADRIAAERLIDRKEFSRLAEMYFDNPTQLAFELGVTPKLLETYIKHHTP</sequence>
<gene>
    <name evidence="2" type="ORF">IDM48_04240</name>
</gene>
<dbReference type="InterPro" id="IPR010359">
    <property type="entry name" value="IrrE_HExxH"/>
</dbReference>
<feature type="domain" description="IrrE N-terminal-like" evidence="1">
    <location>
        <begin position="10"/>
        <end position="115"/>
    </location>
</feature>
<dbReference type="Proteomes" id="UP000516421">
    <property type="component" value="Chromosome"/>
</dbReference>
<reference evidence="2 3" key="1">
    <citation type="submission" date="2020-09" db="EMBL/GenBank/DDBJ databases">
        <title>Investigation of environmental microbe.</title>
        <authorList>
            <person name="Ou Y."/>
            <person name="Kang Q."/>
        </authorList>
    </citation>
    <scope>NUCLEOTIDE SEQUENCE [LARGE SCALE GENOMIC DNA]</scope>
    <source>
        <strain evidence="2 3">KJZ-9</strain>
    </source>
</reference>
<organism evidence="2 3">
    <name type="scientific">Rothia amarae</name>
    <dbReference type="NCBI Taxonomy" id="169480"/>
    <lineage>
        <taxon>Bacteria</taxon>
        <taxon>Bacillati</taxon>
        <taxon>Actinomycetota</taxon>
        <taxon>Actinomycetes</taxon>
        <taxon>Micrococcales</taxon>
        <taxon>Micrococcaceae</taxon>
        <taxon>Rothia</taxon>
    </lineage>
</organism>
<keyword evidence="3" id="KW-1185">Reference proteome</keyword>
<proteinExistence type="predicted"/>
<name>A0A7H2BLS2_9MICC</name>
<dbReference type="EMBL" id="CP061538">
    <property type="protein sequence ID" value="QNV40618.1"/>
    <property type="molecule type" value="Genomic_DNA"/>
</dbReference>
<dbReference type="Pfam" id="PF06114">
    <property type="entry name" value="Peptidase_M78"/>
    <property type="match status" value="1"/>
</dbReference>
<evidence type="ECO:0000259" key="1">
    <source>
        <dbReference type="Pfam" id="PF06114"/>
    </source>
</evidence>